<evidence type="ECO:0000313" key="7">
    <source>
        <dbReference type="EMBL" id="KAF7695619.1"/>
    </source>
</evidence>
<dbReference type="PANTHER" id="PTHR14186:SF20">
    <property type="entry name" value="CYSTEINE-RICH MOTOR NEURON 1 PROTEIN-LIKE"/>
    <property type="match status" value="1"/>
</dbReference>
<evidence type="ECO:0000256" key="4">
    <source>
        <dbReference type="ARBA" id="ARBA00023157"/>
    </source>
</evidence>
<dbReference type="InterPro" id="IPR009030">
    <property type="entry name" value="Growth_fac_rcpt_cys_sf"/>
</dbReference>
<comment type="subcellular location">
    <subcellularLocation>
        <location evidence="1">Secreted</location>
    </subcellularLocation>
</comment>
<keyword evidence="8" id="KW-1185">Reference proteome</keyword>
<evidence type="ECO:0000259" key="6">
    <source>
        <dbReference type="Pfam" id="PF00219"/>
    </source>
</evidence>
<dbReference type="InterPro" id="IPR011390">
    <property type="entry name" value="IGFBP_rP_mac25"/>
</dbReference>
<dbReference type="Gene3D" id="4.10.40.20">
    <property type="match status" value="1"/>
</dbReference>
<proteinExistence type="predicted"/>
<keyword evidence="5" id="KW-1133">Transmembrane helix</keyword>
<evidence type="ECO:0000256" key="5">
    <source>
        <dbReference type="SAM" id="Phobius"/>
    </source>
</evidence>
<evidence type="ECO:0000256" key="2">
    <source>
        <dbReference type="ARBA" id="ARBA00022525"/>
    </source>
</evidence>
<protein>
    <recommendedName>
        <fullName evidence="6">IGFBP N-terminal domain-containing protein</fullName>
    </recommendedName>
</protein>
<dbReference type="InterPro" id="IPR000867">
    <property type="entry name" value="IGFBP-like"/>
</dbReference>
<keyword evidence="5" id="KW-0812">Transmembrane</keyword>
<keyword evidence="3" id="KW-0732">Signal</keyword>
<dbReference type="GO" id="GO:0001558">
    <property type="term" value="P:regulation of cell growth"/>
    <property type="evidence" value="ECO:0007669"/>
    <property type="project" value="InterPro"/>
</dbReference>
<gene>
    <name evidence="7" type="ORF">HF521_007342</name>
</gene>
<feature type="domain" description="IGFBP N-terminal" evidence="6">
    <location>
        <begin position="70"/>
        <end position="122"/>
    </location>
</feature>
<accession>A0A8T0AV52</accession>
<dbReference type="PANTHER" id="PTHR14186">
    <property type="entry name" value="INSULIN-LIKE GROWTH FACTOR BINDING PROTEIN-RELATED"/>
    <property type="match status" value="1"/>
</dbReference>
<reference evidence="7" key="1">
    <citation type="submission" date="2020-08" db="EMBL/GenBank/DDBJ databases">
        <title>Chromosome-level assembly of Southern catfish (Silurus meridionalis) provides insights into visual adaptation to the nocturnal and benthic lifestyles.</title>
        <authorList>
            <person name="Zhang Y."/>
            <person name="Wang D."/>
            <person name="Peng Z."/>
        </authorList>
    </citation>
    <scope>NUCLEOTIDE SEQUENCE</scope>
    <source>
        <strain evidence="7">SWU-2019-XX</strain>
        <tissue evidence="7">Muscle</tissue>
    </source>
</reference>
<dbReference type="Pfam" id="PF00219">
    <property type="entry name" value="IGFBP"/>
    <property type="match status" value="1"/>
</dbReference>
<dbReference type="InterPro" id="IPR017891">
    <property type="entry name" value="Insulin_GF-bd_Cys-rich_CS"/>
</dbReference>
<dbReference type="GO" id="GO:0005520">
    <property type="term" value="F:insulin-like growth factor binding"/>
    <property type="evidence" value="ECO:0007669"/>
    <property type="project" value="InterPro"/>
</dbReference>
<evidence type="ECO:0000256" key="1">
    <source>
        <dbReference type="ARBA" id="ARBA00004613"/>
    </source>
</evidence>
<dbReference type="GO" id="GO:0009966">
    <property type="term" value="P:regulation of signal transduction"/>
    <property type="evidence" value="ECO:0007669"/>
    <property type="project" value="TreeGrafter"/>
</dbReference>
<dbReference type="OrthoDB" id="5976811at2759"/>
<keyword evidence="2" id="KW-0964">Secreted</keyword>
<dbReference type="PROSITE" id="PS00222">
    <property type="entry name" value="IGFBP_N_1"/>
    <property type="match status" value="1"/>
</dbReference>
<evidence type="ECO:0000256" key="3">
    <source>
        <dbReference type="ARBA" id="ARBA00022729"/>
    </source>
</evidence>
<feature type="transmembrane region" description="Helical" evidence="5">
    <location>
        <begin position="6"/>
        <end position="28"/>
    </location>
</feature>
<organism evidence="7 8">
    <name type="scientific">Silurus meridionalis</name>
    <name type="common">Southern catfish</name>
    <name type="synonym">Silurus soldatovi meridionalis</name>
    <dbReference type="NCBI Taxonomy" id="175797"/>
    <lineage>
        <taxon>Eukaryota</taxon>
        <taxon>Metazoa</taxon>
        <taxon>Chordata</taxon>
        <taxon>Craniata</taxon>
        <taxon>Vertebrata</taxon>
        <taxon>Euteleostomi</taxon>
        <taxon>Actinopterygii</taxon>
        <taxon>Neopterygii</taxon>
        <taxon>Teleostei</taxon>
        <taxon>Ostariophysi</taxon>
        <taxon>Siluriformes</taxon>
        <taxon>Siluridae</taxon>
        <taxon>Silurus</taxon>
    </lineage>
</organism>
<dbReference type="GO" id="GO:0005576">
    <property type="term" value="C:extracellular region"/>
    <property type="evidence" value="ECO:0007669"/>
    <property type="project" value="UniProtKB-SubCell"/>
</dbReference>
<dbReference type="Proteomes" id="UP000606274">
    <property type="component" value="Unassembled WGS sequence"/>
</dbReference>
<dbReference type="AlphaFoldDB" id="A0A8T0AV52"/>
<dbReference type="EMBL" id="JABFDY010000017">
    <property type="protein sequence ID" value="KAF7695619.1"/>
    <property type="molecule type" value="Genomic_DNA"/>
</dbReference>
<comment type="caution">
    <text evidence="7">The sequence shown here is derived from an EMBL/GenBank/DDBJ whole genome shotgun (WGS) entry which is preliminary data.</text>
</comment>
<name>A0A8T0AV52_SILME</name>
<evidence type="ECO:0000313" key="8">
    <source>
        <dbReference type="Proteomes" id="UP000606274"/>
    </source>
</evidence>
<dbReference type="SUPFAM" id="SSF57184">
    <property type="entry name" value="Growth factor receptor domain"/>
    <property type="match status" value="1"/>
</dbReference>
<keyword evidence="5" id="KW-0472">Membrane</keyword>
<keyword evidence="4" id="KW-1015">Disulfide bond</keyword>
<sequence length="336" mass="36849">MIPSILLISARMLAFMCLLMSCSGYLILHEGEKCGENKEGACESGLICVPSEPPMDFYAEGICTRVPNCNCSEFQCPPRRRSCYSRMVTDPCGCCSHCPKRKGQVCGGPSWKYGNCDSDLVCALTVGIESVTSPQTGVCKAVPNHLKNVLVRPPCPVQYGCNVHVGTCDCYSDQSCEASFSYNTYDACDKVLTADRMYFYEEKQPDEPEPPKPEYVCNEYGCEVQSCKCVCGYRKCVYFSTPMYEADCCNLLKESGCPNATCPEIPAPPCPADSFISEPHIEPGQCCPVIPAVCTCNFQTCDPKPTYCPNRGLPKLIVKGNGHPGTCCDRYECVNE</sequence>